<dbReference type="PANTHER" id="PTHR13619:SF0">
    <property type="entry name" value="PHOSPHATIDATE CYTIDYLYLTRANSFERASE, MITOCHONDRIAL"/>
    <property type="match status" value="1"/>
</dbReference>
<dbReference type="AlphaFoldDB" id="A0ABD0YM47"/>
<organism evidence="21 22">
    <name type="scientific">Ranatra chinensis</name>
    <dbReference type="NCBI Taxonomy" id="642074"/>
    <lineage>
        <taxon>Eukaryota</taxon>
        <taxon>Metazoa</taxon>
        <taxon>Ecdysozoa</taxon>
        <taxon>Arthropoda</taxon>
        <taxon>Hexapoda</taxon>
        <taxon>Insecta</taxon>
        <taxon>Pterygota</taxon>
        <taxon>Neoptera</taxon>
        <taxon>Paraneoptera</taxon>
        <taxon>Hemiptera</taxon>
        <taxon>Heteroptera</taxon>
        <taxon>Panheteroptera</taxon>
        <taxon>Nepomorpha</taxon>
        <taxon>Nepidae</taxon>
        <taxon>Ranatrinae</taxon>
        <taxon>Ranatra</taxon>
    </lineage>
</organism>
<evidence type="ECO:0000256" key="8">
    <source>
        <dbReference type="ARBA" id="ARBA00022516"/>
    </source>
</evidence>
<evidence type="ECO:0000256" key="9">
    <source>
        <dbReference type="ARBA" id="ARBA00022679"/>
    </source>
</evidence>
<evidence type="ECO:0000256" key="7">
    <source>
        <dbReference type="ARBA" id="ARBA00018337"/>
    </source>
</evidence>
<dbReference type="Proteomes" id="UP001558652">
    <property type="component" value="Unassembled WGS sequence"/>
</dbReference>
<keyword evidence="16 20" id="KW-0594">Phospholipid biosynthesis</keyword>
<comment type="caution">
    <text evidence="21">The sequence shown here is derived from an EMBL/GenBank/DDBJ whole genome shotgun (WGS) entry which is preliminary data.</text>
</comment>
<dbReference type="PANTHER" id="PTHR13619">
    <property type="entry name" value="PHOSPHATIDATE CYTIDYLYLTRANSFERASE, MITOCHONDRIAL"/>
    <property type="match status" value="1"/>
</dbReference>
<evidence type="ECO:0000256" key="12">
    <source>
        <dbReference type="ARBA" id="ARBA00022842"/>
    </source>
</evidence>
<evidence type="ECO:0000256" key="13">
    <source>
        <dbReference type="ARBA" id="ARBA00023098"/>
    </source>
</evidence>
<evidence type="ECO:0000256" key="2">
    <source>
        <dbReference type="ARBA" id="ARBA00004443"/>
    </source>
</evidence>
<evidence type="ECO:0000256" key="3">
    <source>
        <dbReference type="ARBA" id="ARBA00005119"/>
    </source>
</evidence>
<evidence type="ECO:0000256" key="16">
    <source>
        <dbReference type="ARBA" id="ARBA00023209"/>
    </source>
</evidence>
<evidence type="ECO:0000313" key="22">
    <source>
        <dbReference type="Proteomes" id="UP001558652"/>
    </source>
</evidence>
<comment type="pathway">
    <text evidence="4">Lipid metabolism.</text>
</comment>
<evidence type="ECO:0000256" key="1">
    <source>
        <dbReference type="ARBA" id="ARBA00001946"/>
    </source>
</evidence>
<evidence type="ECO:0000256" key="11">
    <source>
        <dbReference type="ARBA" id="ARBA00022792"/>
    </source>
</evidence>
<keyword evidence="15 20" id="KW-0472">Membrane</keyword>
<keyword evidence="13 20" id="KW-0443">Lipid metabolism</keyword>
<dbReference type="InterPro" id="IPR015222">
    <property type="entry name" value="Tam41"/>
</dbReference>
<evidence type="ECO:0000256" key="15">
    <source>
        <dbReference type="ARBA" id="ARBA00023136"/>
    </source>
</evidence>
<keyword evidence="11 20" id="KW-0999">Mitochondrion inner membrane</keyword>
<evidence type="ECO:0000256" key="4">
    <source>
        <dbReference type="ARBA" id="ARBA00005189"/>
    </source>
</evidence>
<dbReference type="GO" id="GO:0004605">
    <property type="term" value="F:phosphatidate cytidylyltransferase activity"/>
    <property type="evidence" value="ECO:0007669"/>
    <property type="project" value="UniProtKB-UniRule"/>
</dbReference>
<dbReference type="GO" id="GO:0032049">
    <property type="term" value="P:cardiolipin biosynthetic process"/>
    <property type="evidence" value="ECO:0007669"/>
    <property type="project" value="UniProtKB-UniRule"/>
</dbReference>
<evidence type="ECO:0000256" key="20">
    <source>
        <dbReference type="PIRNR" id="PIRNR028840"/>
    </source>
</evidence>
<accession>A0ABD0YM47</accession>
<dbReference type="GO" id="GO:0005743">
    <property type="term" value="C:mitochondrial inner membrane"/>
    <property type="evidence" value="ECO:0007669"/>
    <property type="project" value="UniProtKB-SubCell"/>
</dbReference>
<evidence type="ECO:0000256" key="17">
    <source>
        <dbReference type="ARBA" id="ARBA00023264"/>
    </source>
</evidence>
<evidence type="ECO:0000256" key="19">
    <source>
        <dbReference type="ARBA" id="ARBA00031502"/>
    </source>
</evidence>
<evidence type="ECO:0000313" key="21">
    <source>
        <dbReference type="EMBL" id="KAL1132330.1"/>
    </source>
</evidence>
<keyword evidence="9 20" id="KW-0808">Transferase</keyword>
<comment type="function">
    <text evidence="20">Catalyzes the conversion of phosphatidic acid (PA) to CDP-diacylglycerol (CDP-DAG), an essential intermediate in the synthesis of phosphatidylglycerol, cardiolipin and phosphatidylinositol.</text>
</comment>
<keyword evidence="22" id="KW-1185">Reference proteome</keyword>
<keyword evidence="10 20" id="KW-0548">Nucleotidyltransferase</keyword>
<evidence type="ECO:0000256" key="10">
    <source>
        <dbReference type="ARBA" id="ARBA00022695"/>
    </source>
</evidence>
<keyword evidence="8 20" id="KW-0444">Lipid biosynthesis</keyword>
<comment type="pathway">
    <text evidence="3 20">Phospholipid metabolism; CDP-diacylglycerol biosynthesis; CDP-diacylglycerol from sn-glycerol 3-phosphate: step 3/3.</text>
</comment>
<proteinExistence type="inferred from homology"/>
<gene>
    <name evidence="21" type="ORF">AAG570_010286</name>
</gene>
<name>A0ABD0YM47_9HEMI</name>
<comment type="cofactor">
    <cofactor evidence="1 20">
        <name>Mg(2+)</name>
        <dbReference type="ChEBI" id="CHEBI:18420"/>
    </cofactor>
</comment>
<evidence type="ECO:0000256" key="14">
    <source>
        <dbReference type="ARBA" id="ARBA00023128"/>
    </source>
</evidence>
<dbReference type="GO" id="GO:0016024">
    <property type="term" value="P:CDP-diacylglycerol biosynthetic process"/>
    <property type="evidence" value="ECO:0007669"/>
    <property type="project" value="UniProtKB-UniRule"/>
</dbReference>
<dbReference type="PIRSF" id="PIRSF028840">
    <property type="entry name" value="Mmp37"/>
    <property type="match status" value="1"/>
</dbReference>
<evidence type="ECO:0000256" key="5">
    <source>
        <dbReference type="ARBA" id="ARBA00005458"/>
    </source>
</evidence>
<evidence type="ECO:0000256" key="6">
    <source>
        <dbReference type="ARBA" id="ARBA00012487"/>
    </source>
</evidence>
<reference evidence="21 22" key="1">
    <citation type="submission" date="2024-07" db="EMBL/GenBank/DDBJ databases">
        <title>Chromosome-level genome assembly of the water stick insect Ranatra chinensis (Heteroptera: Nepidae).</title>
        <authorList>
            <person name="Liu X."/>
        </authorList>
    </citation>
    <scope>NUCLEOTIDE SEQUENCE [LARGE SCALE GENOMIC DNA]</scope>
    <source>
        <strain evidence="21">Cailab_2021Rc</strain>
        <tissue evidence="21">Muscle</tissue>
    </source>
</reference>
<keyword evidence="14 20" id="KW-0496">Mitochondrion</keyword>
<evidence type="ECO:0000256" key="18">
    <source>
        <dbReference type="ARBA" id="ARBA00029893"/>
    </source>
</evidence>
<dbReference type="EC" id="2.7.7.41" evidence="6 20"/>
<comment type="catalytic activity">
    <reaction evidence="20">
        <text>a 1,2-diacyl-sn-glycero-3-phosphate + CTP + H(+) = a CDP-1,2-diacyl-sn-glycerol + diphosphate</text>
        <dbReference type="Rhea" id="RHEA:16229"/>
        <dbReference type="ChEBI" id="CHEBI:15378"/>
        <dbReference type="ChEBI" id="CHEBI:33019"/>
        <dbReference type="ChEBI" id="CHEBI:37563"/>
        <dbReference type="ChEBI" id="CHEBI:58332"/>
        <dbReference type="ChEBI" id="CHEBI:58608"/>
        <dbReference type="EC" id="2.7.7.41"/>
    </reaction>
</comment>
<comment type="similarity">
    <text evidence="5 20">Belongs to the TAM41 family.</text>
</comment>
<comment type="subcellular location">
    <subcellularLocation>
        <location evidence="2 20">Mitochondrion inner membrane</location>
        <topology evidence="2 20">Peripheral membrane protein</topology>
        <orientation evidence="2 20">Matrix side</orientation>
    </subcellularLocation>
</comment>
<dbReference type="EMBL" id="JBFDAA010000005">
    <property type="protein sequence ID" value="KAL1132330.1"/>
    <property type="molecule type" value="Genomic_DNA"/>
</dbReference>
<sequence length="316" mass="36113">MFPEQYFRFCFAYGSGVFKQFGVVTSKPMLDMIFAVDDSVGFHGQNMHMNPHHYSGISRFGHRFVAAVQEKVPARIYFNTMIPIPQENIVLKYGVTTIADLINDLLDWNYLYLAGRLHKPVETLVMPTGKPLLSALKSNLLSALHAAFLILPEFFTERQLYVTIANLSYNGDFRMVFGEDKNKVRNIVDAQVEAFRAMYAPYLLGFDNYIEIPSDGPVDQTCMQDMSSSTRLFHLFQNWFKVAGRREHDTEEIMKSVSHYPYIPELLTRSLRTIVFDSSVKQSLKGILTAGIVKSVRYSNEKITKMINAARAENET</sequence>
<protein>
    <recommendedName>
        <fullName evidence="7 20">Phosphatidate cytidylyltransferase, mitochondrial</fullName>
        <ecNumber evidence="6 20">2.7.7.41</ecNumber>
    </recommendedName>
    <alternativeName>
        <fullName evidence="18 20">CDP-diacylglycerol synthase</fullName>
    </alternativeName>
    <alternativeName>
        <fullName evidence="19 20">Mitochondrial translocator assembly and maintenance protein 41 homolog</fullName>
    </alternativeName>
</protein>
<keyword evidence="12 20" id="KW-0460">Magnesium</keyword>
<dbReference type="Pfam" id="PF09139">
    <property type="entry name" value="Tam41_Mmp37"/>
    <property type="match status" value="1"/>
</dbReference>
<keyword evidence="17 20" id="KW-1208">Phospholipid metabolism</keyword>